<evidence type="ECO:0000259" key="6">
    <source>
        <dbReference type="Pfam" id="PF00288"/>
    </source>
</evidence>
<dbReference type="InterPro" id="IPR014721">
    <property type="entry name" value="Ribsml_uS5_D2-typ_fold_subgr"/>
</dbReference>
<dbReference type="InterPro" id="IPR006204">
    <property type="entry name" value="GHMP_kinase_N_dom"/>
</dbReference>
<keyword evidence="2" id="KW-0808">Transferase</keyword>
<dbReference type="PRINTS" id="PR00473">
    <property type="entry name" value="GALCTOKINASE"/>
</dbReference>
<dbReference type="InterPro" id="IPR006206">
    <property type="entry name" value="Mevalonate/galactokinase"/>
</dbReference>
<evidence type="ECO:0000259" key="7">
    <source>
        <dbReference type="Pfam" id="PF10509"/>
    </source>
</evidence>
<dbReference type="InterPro" id="IPR036554">
    <property type="entry name" value="GHMP_kinase_C_sf"/>
</dbReference>
<gene>
    <name evidence="8" type="ORF">H9931_12850</name>
</gene>
<feature type="domain" description="Galactokinase N-terminal" evidence="7">
    <location>
        <begin position="47"/>
        <end position="97"/>
    </location>
</feature>
<dbReference type="Pfam" id="PF00288">
    <property type="entry name" value="GHMP_kinases_N"/>
    <property type="match status" value="1"/>
</dbReference>
<dbReference type="EMBL" id="DWWB01000077">
    <property type="protein sequence ID" value="HJC67579.1"/>
    <property type="molecule type" value="Genomic_DNA"/>
</dbReference>
<dbReference type="PANTHER" id="PTHR10457">
    <property type="entry name" value="MEVALONATE KINASE/GALACTOKINASE"/>
    <property type="match status" value="1"/>
</dbReference>
<proteinExistence type="inferred from homology"/>
<name>A0A9D2PWB7_9FIRM</name>
<evidence type="ECO:0000256" key="3">
    <source>
        <dbReference type="ARBA" id="ARBA00022741"/>
    </source>
</evidence>
<dbReference type="InterPro" id="IPR006203">
    <property type="entry name" value="GHMP_knse_ATP-bd_CS"/>
</dbReference>
<dbReference type="GO" id="GO:0005829">
    <property type="term" value="C:cytosol"/>
    <property type="evidence" value="ECO:0007669"/>
    <property type="project" value="TreeGrafter"/>
</dbReference>
<comment type="similarity">
    <text evidence="1">Belongs to the GHMP kinase family. GalK subfamily.</text>
</comment>
<keyword evidence="3" id="KW-0547">Nucleotide-binding</keyword>
<organism evidence="8 9">
    <name type="scientific">Candidatus Enterocloster excrementigallinarum</name>
    <dbReference type="NCBI Taxonomy" id="2838558"/>
    <lineage>
        <taxon>Bacteria</taxon>
        <taxon>Bacillati</taxon>
        <taxon>Bacillota</taxon>
        <taxon>Clostridia</taxon>
        <taxon>Lachnospirales</taxon>
        <taxon>Lachnospiraceae</taxon>
        <taxon>Enterocloster</taxon>
    </lineage>
</organism>
<keyword evidence="5" id="KW-0067">ATP-binding</keyword>
<reference evidence="8" key="1">
    <citation type="journal article" date="2021" name="PeerJ">
        <title>Extensive microbial diversity within the chicken gut microbiome revealed by metagenomics and culture.</title>
        <authorList>
            <person name="Gilroy R."/>
            <person name="Ravi A."/>
            <person name="Getino M."/>
            <person name="Pursley I."/>
            <person name="Horton D.L."/>
            <person name="Alikhan N.F."/>
            <person name="Baker D."/>
            <person name="Gharbi K."/>
            <person name="Hall N."/>
            <person name="Watson M."/>
            <person name="Adriaenssens E.M."/>
            <person name="Foster-Nyarko E."/>
            <person name="Jarju S."/>
            <person name="Secka A."/>
            <person name="Antonio M."/>
            <person name="Oren A."/>
            <person name="Chaudhuri R.R."/>
            <person name="La Ragione R."/>
            <person name="Hildebrand F."/>
            <person name="Pallen M.J."/>
        </authorList>
    </citation>
    <scope>NUCLEOTIDE SEQUENCE</scope>
    <source>
        <strain evidence="8">CHK198-12963</strain>
    </source>
</reference>
<dbReference type="Proteomes" id="UP000823863">
    <property type="component" value="Unassembled WGS sequence"/>
</dbReference>
<dbReference type="PIRSF" id="PIRSF000530">
    <property type="entry name" value="Galactokinase"/>
    <property type="match status" value="1"/>
</dbReference>
<evidence type="ECO:0000256" key="5">
    <source>
        <dbReference type="ARBA" id="ARBA00022840"/>
    </source>
</evidence>
<dbReference type="PANTHER" id="PTHR10457:SF7">
    <property type="entry name" value="GALACTOKINASE-RELATED"/>
    <property type="match status" value="1"/>
</dbReference>
<dbReference type="Gene3D" id="3.30.70.890">
    <property type="entry name" value="GHMP kinase, C-terminal domain"/>
    <property type="match status" value="1"/>
</dbReference>
<evidence type="ECO:0000256" key="1">
    <source>
        <dbReference type="ARBA" id="ARBA00006566"/>
    </source>
</evidence>
<dbReference type="PROSITE" id="PS00627">
    <property type="entry name" value="GHMP_KINASES_ATP"/>
    <property type="match status" value="1"/>
</dbReference>
<evidence type="ECO:0000256" key="2">
    <source>
        <dbReference type="ARBA" id="ARBA00022679"/>
    </source>
</evidence>
<dbReference type="PRINTS" id="PR00959">
    <property type="entry name" value="MEVGALKINASE"/>
</dbReference>
<dbReference type="AlphaFoldDB" id="A0A9D2PWB7"/>
<sequence>MMGNITALRKELENGGLDERLCRLGCLDPTQVPETARERVRRVTAGFQAAFRKGDEAGVALLSAPGRTEICGNHTDHQRGRVLAASVNLDFLACAAPNGSQTIRFQSEGWPMVEVDLSLAQIPEEEKETTSSLVRGVAAKIRDMGYKVEGFDAYAISDVLPGSGLSSSAACEVLLGVIVNHLFCGDELNAVQIAQIGQYAENVYFGKPSGLMDQMASSVGGAVAIDFRDRENPQVTPMEVNLEKEGYALCIVDSGADHADLTSEYAAIPQEMRAVAAFFGKEVLSQVEERDILAHLPQIRQAAGDRAVLRALHFYADDRRVDQESEALKEGNFERFLELVKESGRSSWMYLQDINPAGAVKHQEMAVALAAAEQVLGGRGASRVHGGGFAGTIQAFVPLDMLQSFKSQMEAMLGEGCCHVLSIRPEGGTVIWP</sequence>
<dbReference type="GO" id="GO:0004335">
    <property type="term" value="F:galactokinase activity"/>
    <property type="evidence" value="ECO:0007669"/>
    <property type="project" value="InterPro"/>
</dbReference>
<feature type="domain" description="GHMP kinase N-terminal" evidence="6">
    <location>
        <begin position="133"/>
        <end position="221"/>
    </location>
</feature>
<protein>
    <submittedName>
        <fullName evidence="8">Galactokinase</fullName>
    </submittedName>
</protein>
<evidence type="ECO:0000256" key="4">
    <source>
        <dbReference type="ARBA" id="ARBA00022777"/>
    </source>
</evidence>
<dbReference type="SUPFAM" id="SSF55060">
    <property type="entry name" value="GHMP Kinase, C-terminal domain"/>
    <property type="match status" value="1"/>
</dbReference>
<dbReference type="InterPro" id="IPR019539">
    <property type="entry name" value="GalKase_N"/>
</dbReference>
<dbReference type="GO" id="GO:0006012">
    <property type="term" value="P:galactose metabolic process"/>
    <property type="evidence" value="ECO:0007669"/>
    <property type="project" value="InterPro"/>
</dbReference>
<dbReference type="Gene3D" id="3.30.230.10">
    <property type="match status" value="1"/>
</dbReference>
<dbReference type="InterPro" id="IPR020568">
    <property type="entry name" value="Ribosomal_Su5_D2-typ_SF"/>
</dbReference>
<keyword evidence="4" id="KW-0418">Kinase</keyword>
<comment type="caution">
    <text evidence="8">The sequence shown here is derived from an EMBL/GenBank/DDBJ whole genome shotgun (WGS) entry which is preliminary data.</text>
</comment>
<evidence type="ECO:0000313" key="9">
    <source>
        <dbReference type="Proteomes" id="UP000823863"/>
    </source>
</evidence>
<dbReference type="SUPFAM" id="SSF54211">
    <property type="entry name" value="Ribosomal protein S5 domain 2-like"/>
    <property type="match status" value="1"/>
</dbReference>
<dbReference type="InterPro" id="IPR000705">
    <property type="entry name" value="Galactokinase"/>
</dbReference>
<accession>A0A9D2PWB7</accession>
<dbReference type="Pfam" id="PF10509">
    <property type="entry name" value="GalKase_gal_bdg"/>
    <property type="match status" value="1"/>
</dbReference>
<dbReference type="GO" id="GO:0005524">
    <property type="term" value="F:ATP binding"/>
    <property type="evidence" value="ECO:0007669"/>
    <property type="project" value="UniProtKB-KW"/>
</dbReference>
<evidence type="ECO:0000313" key="8">
    <source>
        <dbReference type="EMBL" id="HJC67579.1"/>
    </source>
</evidence>
<reference evidence="8" key="2">
    <citation type="submission" date="2021-04" db="EMBL/GenBank/DDBJ databases">
        <authorList>
            <person name="Gilroy R."/>
        </authorList>
    </citation>
    <scope>NUCLEOTIDE SEQUENCE</scope>
    <source>
        <strain evidence="8">CHK198-12963</strain>
    </source>
</reference>